<dbReference type="Pfam" id="PF00245">
    <property type="entry name" value="Alk_phosphatase"/>
    <property type="match status" value="1"/>
</dbReference>
<dbReference type="Gene3D" id="3.40.720.10">
    <property type="entry name" value="Alkaline Phosphatase, subunit A"/>
    <property type="match status" value="1"/>
</dbReference>
<dbReference type="AlphaFoldDB" id="A0A2X1IM99"/>
<evidence type="ECO:0000313" key="4">
    <source>
        <dbReference type="EMBL" id="SPW36467.1"/>
    </source>
</evidence>
<keyword evidence="2" id="KW-0862">Zinc</keyword>
<dbReference type="EMBL" id="UARS01000001">
    <property type="protein sequence ID" value="SPW36467.1"/>
    <property type="molecule type" value="Genomic_DNA"/>
</dbReference>
<dbReference type="InterPro" id="IPR017850">
    <property type="entry name" value="Alkaline_phosphatase_core_sf"/>
</dbReference>
<comment type="cofactor">
    <cofactor evidence="2">
        <name>Mg(2+)</name>
        <dbReference type="ChEBI" id="CHEBI:18420"/>
    </cofactor>
    <text evidence="2">Binds 1 Mg(2+) ion.</text>
</comment>
<feature type="binding site" evidence="2">
    <location>
        <position position="122"/>
    </location>
    <ligand>
        <name>Mg(2+)</name>
        <dbReference type="ChEBI" id="CHEBI:18420"/>
    </ligand>
</feature>
<name>A0A2X1IM99_ECOLX</name>
<feature type="disulfide bond" evidence="3">
    <location>
        <begin position="86"/>
        <end position="136"/>
    </location>
</feature>
<evidence type="ECO:0000256" key="3">
    <source>
        <dbReference type="PIRSR" id="PIRSR601952-3"/>
    </source>
</evidence>
<keyword evidence="2" id="KW-0479">Metal-binding</keyword>
<evidence type="ECO:0000313" key="5">
    <source>
        <dbReference type="Proteomes" id="UP000250561"/>
    </source>
</evidence>
<feature type="binding site" evidence="2">
    <location>
        <position position="170"/>
    </location>
    <ligand>
        <name>Zn(2+)</name>
        <dbReference type="ChEBI" id="CHEBI:29105"/>
        <label>2</label>
    </ligand>
</feature>
<dbReference type="GO" id="GO:0004035">
    <property type="term" value="F:alkaline phosphatase activity"/>
    <property type="evidence" value="ECO:0007669"/>
    <property type="project" value="UniProtKB-EC"/>
</dbReference>
<evidence type="ECO:0000256" key="1">
    <source>
        <dbReference type="ARBA" id="ARBA00022553"/>
    </source>
</evidence>
<dbReference type="GO" id="GO:0046872">
    <property type="term" value="F:metal ion binding"/>
    <property type="evidence" value="ECO:0007669"/>
    <property type="project" value="UniProtKB-KW"/>
</dbReference>
<keyword evidence="2" id="KW-0460">Magnesium</keyword>
<feature type="binding site" evidence="2">
    <location>
        <position position="131"/>
    </location>
    <ligand>
        <name>Zn(2+)</name>
        <dbReference type="ChEBI" id="CHEBI:29105"/>
        <label>2</label>
    </ligand>
</feature>
<dbReference type="InterPro" id="IPR001952">
    <property type="entry name" value="Alkaline_phosphatase"/>
</dbReference>
<feature type="binding site" evidence="2">
    <location>
        <position position="212"/>
    </location>
    <ligand>
        <name>Zn(2+)</name>
        <dbReference type="ChEBI" id="CHEBI:29105"/>
        <label>2</label>
    </ligand>
</feature>
<reference evidence="4 5" key="1">
    <citation type="submission" date="2018-06" db="EMBL/GenBank/DDBJ databases">
        <authorList>
            <consortium name="Pathogen Informatics"/>
            <person name="Doyle S."/>
        </authorList>
    </citation>
    <scope>NUCLEOTIDE SEQUENCE [LARGE SCALE GENOMIC DNA]</scope>
    <source>
        <strain evidence="4 5">NCTC11126</strain>
    </source>
</reference>
<sequence>MLRLAAAQKTFAETATAGEWQGKTLREQAQARGYQLVSDAASLNAVTEANQQKPLLGLFADGNMPVRWQGPKATYHGNIDKPAVTCTPNPQRNDSVPTLAQMTDKAIELLSKNEKGFFLQVEGASIDKQDHAANPCGQIGETVDLDEAVQRALEFAKKDGNTLVIVTADHAHASQIVAPDTKAPGLTQALNTKDGAVMVMSYGNSEEDSQEHTGSQLRIAAYGPHAANVVGLTDQTDLFYTMKAALGLK</sequence>
<protein>
    <submittedName>
        <fullName evidence="4">Alkaline phosphatase</fullName>
        <ecNumber evidence="4">3.1.3.1</ecNumber>
    </submittedName>
</protein>
<organism evidence="4 5">
    <name type="scientific">Escherichia coli</name>
    <dbReference type="NCBI Taxonomy" id="562"/>
    <lineage>
        <taxon>Bacteria</taxon>
        <taxon>Pseudomonadati</taxon>
        <taxon>Pseudomonadota</taxon>
        <taxon>Gammaproteobacteria</taxon>
        <taxon>Enterobacterales</taxon>
        <taxon>Enterobacteriaceae</taxon>
        <taxon>Escherichia</taxon>
    </lineage>
</organism>
<accession>A0A2X1IM99</accession>
<feature type="binding site" evidence="2">
    <location>
        <position position="127"/>
    </location>
    <ligand>
        <name>Zn(2+)</name>
        <dbReference type="ChEBI" id="CHEBI:29105"/>
        <label>2</label>
    </ligand>
</feature>
<evidence type="ECO:0000256" key="2">
    <source>
        <dbReference type="PIRSR" id="PIRSR601952-2"/>
    </source>
</evidence>
<keyword evidence="4" id="KW-0378">Hydrolase</keyword>
<proteinExistence type="predicted"/>
<keyword evidence="1" id="KW-0597">Phosphoprotein</keyword>
<dbReference type="PANTHER" id="PTHR11596:SF5">
    <property type="entry name" value="ALKALINE PHOSPHATASE"/>
    <property type="match status" value="1"/>
</dbReference>
<dbReference type="SMART" id="SM00098">
    <property type="entry name" value="alkPPc"/>
    <property type="match status" value="1"/>
</dbReference>
<dbReference type="SUPFAM" id="SSF53649">
    <property type="entry name" value="Alkaline phosphatase-like"/>
    <property type="match status" value="1"/>
</dbReference>
<dbReference type="CDD" id="cd16012">
    <property type="entry name" value="ALP"/>
    <property type="match status" value="1"/>
</dbReference>
<dbReference type="Proteomes" id="UP000250561">
    <property type="component" value="Unassembled WGS sequence"/>
</dbReference>
<dbReference type="GO" id="GO:0042597">
    <property type="term" value="C:periplasmic space"/>
    <property type="evidence" value="ECO:0007669"/>
    <property type="project" value="TreeGrafter"/>
</dbReference>
<dbReference type="PANTHER" id="PTHR11596">
    <property type="entry name" value="ALKALINE PHOSPHATASE"/>
    <property type="match status" value="1"/>
</dbReference>
<feature type="binding site" evidence="2">
    <location>
        <position position="169"/>
    </location>
    <ligand>
        <name>Zn(2+)</name>
        <dbReference type="ChEBI" id="CHEBI:29105"/>
        <label>2</label>
    </ligand>
</feature>
<comment type="cofactor">
    <cofactor evidence="2">
        <name>Zn(2+)</name>
        <dbReference type="ChEBI" id="CHEBI:29105"/>
    </cofactor>
    <text evidence="2">Binds 2 Zn(2+) ions.</text>
</comment>
<gene>
    <name evidence="4" type="primary">phoA_3</name>
    <name evidence="4" type="ORF">NCTC11126_00014</name>
</gene>
<dbReference type="EC" id="3.1.3.1" evidence="4"/>
<keyword evidence="3" id="KW-1015">Disulfide bond</keyword>